<dbReference type="CDD" id="cd16332">
    <property type="entry name" value="Prp-like"/>
    <property type="match status" value="1"/>
</dbReference>
<dbReference type="GO" id="GO:0042254">
    <property type="term" value="P:ribosome biogenesis"/>
    <property type="evidence" value="ECO:0007669"/>
    <property type="project" value="UniProtKB-KW"/>
</dbReference>
<dbReference type="eggNOG" id="COG2868">
    <property type="taxonomic scope" value="Bacteria"/>
</dbReference>
<keyword evidence="8" id="KW-1185">Reference proteome</keyword>
<dbReference type="AlphaFoldDB" id="A0A081BFX7"/>
<keyword evidence="2" id="KW-0645">Protease</keyword>
<dbReference type="InterPro" id="IPR036764">
    <property type="entry name" value="Peptidase_Prp_sf"/>
</dbReference>
<evidence type="ECO:0000256" key="5">
    <source>
        <dbReference type="ARBA" id="ARBA00044503"/>
    </source>
</evidence>
<sequence length="114" mass="12128">MIKAVFHHTDTDRISGFEITGHADSGPYGMDIVCAAVSVLSISTVNGLSSVAAIDPQVESDEANGGLLKVGIPKASDDQQQLVVDALLQSFENGLKDVAANYHSFIEIKIEKKK</sequence>
<dbReference type="Pfam" id="PF04327">
    <property type="entry name" value="Peptidase_Prp"/>
    <property type="match status" value="1"/>
</dbReference>
<evidence type="ECO:0000313" key="8">
    <source>
        <dbReference type="Proteomes" id="UP000028700"/>
    </source>
</evidence>
<dbReference type="GO" id="GO:0008234">
    <property type="term" value="F:cysteine-type peptidase activity"/>
    <property type="evidence" value="ECO:0007669"/>
    <property type="project" value="UniProtKB-KW"/>
</dbReference>
<protein>
    <recommendedName>
        <fullName evidence="6">Ribosomal processing cysteine protease Prp</fullName>
    </recommendedName>
</protein>
<dbReference type="InterPro" id="IPR007422">
    <property type="entry name" value="Peptidase_Prp"/>
</dbReference>
<dbReference type="RefSeq" id="WP_034525613.1">
    <property type="nucleotide sequence ID" value="NZ_BBJM01000001.1"/>
</dbReference>
<keyword evidence="3" id="KW-0378">Hydrolase</keyword>
<dbReference type="STRING" id="1291743.LOSG293_010430"/>
<keyword evidence="4" id="KW-0788">Thiol protease</keyword>
<reference evidence="7" key="1">
    <citation type="journal article" date="2014" name="Genome Announc.">
        <title>Draft Genome Sequence of Lactobacillus oryzae Strain SG293T.</title>
        <authorList>
            <person name="Tanizawa Y."/>
            <person name="Fujisawa T."/>
            <person name="Mochizuki T."/>
            <person name="Kaminuma E."/>
            <person name="Nakamura Y."/>
            <person name="Tohno M."/>
        </authorList>
    </citation>
    <scope>NUCLEOTIDE SEQUENCE [LARGE SCALE GENOMIC DNA]</scope>
    <source>
        <strain evidence="7">SG293</strain>
    </source>
</reference>
<evidence type="ECO:0000256" key="6">
    <source>
        <dbReference type="ARBA" id="ARBA00044538"/>
    </source>
</evidence>
<gene>
    <name evidence="7" type="ORF">LOSG293_010430</name>
</gene>
<dbReference type="OrthoDB" id="48998at2"/>
<dbReference type="Gene3D" id="3.30.70.1490">
    <property type="entry name" value="Cysteine protease Prp"/>
    <property type="match status" value="1"/>
</dbReference>
<accession>A0A081BFX7</accession>
<dbReference type="PANTHER" id="PTHR39178:SF1">
    <property type="entry name" value="RIBOSOMAL-PROCESSING CYSTEINE PROTEASE PRP"/>
    <property type="match status" value="1"/>
</dbReference>
<comment type="similarity">
    <text evidence="5">Belongs to the Prp family.</text>
</comment>
<evidence type="ECO:0000256" key="2">
    <source>
        <dbReference type="ARBA" id="ARBA00022670"/>
    </source>
</evidence>
<evidence type="ECO:0000256" key="3">
    <source>
        <dbReference type="ARBA" id="ARBA00022801"/>
    </source>
</evidence>
<name>A0A081BFX7_9LACO</name>
<dbReference type="PANTHER" id="PTHR39178">
    <property type="entry name" value="HYPOTHETICAL RIBOSOME-ASSOCIATED PROTEIN"/>
    <property type="match status" value="1"/>
</dbReference>
<organism evidence="7 8">
    <name type="scientific">Secundilactobacillus oryzae JCM 18671</name>
    <dbReference type="NCBI Taxonomy" id="1291743"/>
    <lineage>
        <taxon>Bacteria</taxon>
        <taxon>Bacillati</taxon>
        <taxon>Bacillota</taxon>
        <taxon>Bacilli</taxon>
        <taxon>Lactobacillales</taxon>
        <taxon>Lactobacillaceae</taxon>
        <taxon>Secundilactobacillus</taxon>
    </lineage>
</organism>
<dbReference type="Proteomes" id="UP000028700">
    <property type="component" value="Unassembled WGS sequence"/>
</dbReference>
<keyword evidence="1" id="KW-0690">Ribosome biogenesis</keyword>
<evidence type="ECO:0000313" key="7">
    <source>
        <dbReference type="EMBL" id="GAK46945.1"/>
    </source>
</evidence>
<dbReference type="GO" id="GO:0006508">
    <property type="term" value="P:proteolysis"/>
    <property type="evidence" value="ECO:0007669"/>
    <property type="project" value="UniProtKB-KW"/>
</dbReference>
<proteinExistence type="inferred from homology"/>
<evidence type="ECO:0000256" key="4">
    <source>
        <dbReference type="ARBA" id="ARBA00022807"/>
    </source>
</evidence>
<evidence type="ECO:0000256" key="1">
    <source>
        <dbReference type="ARBA" id="ARBA00022517"/>
    </source>
</evidence>
<dbReference type="SUPFAM" id="SSF118010">
    <property type="entry name" value="TM1457-like"/>
    <property type="match status" value="1"/>
</dbReference>
<dbReference type="EMBL" id="BBJM01000001">
    <property type="protein sequence ID" value="GAK46945.1"/>
    <property type="molecule type" value="Genomic_DNA"/>
</dbReference>
<comment type="caution">
    <text evidence="7">The sequence shown here is derived from an EMBL/GenBank/DDBJ whole genome shotgun (WGS) entry which is preliminary data.</text>
</comment>